<reference evidence="14" key="1">
    <citation type="submission" date="2019-11" db="EMBL/GenBank/DDBJ databases">
        <title>Lipid analysis of CO2-rich subsurface aquifers suggests an autotrophy-based deep biosphere with lysolipids enriched in CPR bacteria.</title>
        <authorList>
            <person name="Probst A.J."/>
            <person name="Elling F.J."/>
            <person name="Castelle C.J."/>
            <person name="Zhu Q."/>
            <person name="Elvert M."/>
            <person name="Birarda G."/>
            <person name="Holman H.-Y."/>
            <person name="Lane K.R."/>
            <person name="Ladd B."/>
            <person name="Ryan M.C."/>
            <person name="Woyke T."/>
            <person name="Hinrichs K.-U."/>
            <person name="Banfield J.F."/>
        </authorList>
    </citation>
    <scope>NUCLEOTIDE SEQUENCE</scope>
    <source>
        <strain evidence="13">CG_2015-01_33_1645</strain>
        <strain evidence="14">CG_2015-04_33_537</strain>
    </source>
</reference>
<dbReference type="GO" id="GO:0016829">
    <property type="term" value="F:lyase activity"/>
    <property type="evidence" value="ECO:0007669"/>
    <property type="project" value="UniProtKB-KW"/>
</dbReference>
<evidence type="ECO:0000256" key="2">
    <source>
        <dbReference type="ARBA" id="ARBA00011152"/>
    </source>
</evidence>
<evidence type="ECO:0000256" key="9">
    <source>
        <dbReference type="ARBA" id="ARBA00049534"/>
    </source>
</evidence>
<evidence type="ECO:0000313" key="15">
    <source>
        <dbReference type="Proteomes" id="UP000738826"/>
    </source>
</evidence>
<dbReference type="NCBIfam" id="TIGR01855">
    <property type="entry name" value="IMP_synth_hisH"/>
    <property type="match status" value="1"/>
</dbReference>
<dbReference type="Gene3D" id="3.40.50.880">
    <property type="match status" value="1"/>
</dbReference>
<dbReference type="GO" id="GO:0000105">
    <property type="term" value="P:L-histidine biosynthetic process"/>
    <property type="evidence" value="ECO:0007669"/>
    <property type="project" value="UniProtKB-UniRule"/>
</dbReference>
<comment type="catalytic activity">
    <reaction evidence="9 10">
        <text>L-glutamine + H2O = L-glutamate + NH4(+)</text>
        <dbReference type="Rhea" id="RHEA:15889"/>
        <dbReference type="ChEBI" id="CHEBI:15377"/>
        <dbReference type="ChEBI" id="CHEBI:28938"/>
        <dbReference type="ChEBI" id="CHEBI:29985"/>
        <dbReference type="ChEBI" id="CHEBI:58359"/>
        <dbReference type="EC" id="3.5.1.2"/>
    </reaction>
</comment>
<dbReference type="Proteomes" id="UP000738826">
    <property type="component" value="Unassembled WGS sequence"/>
</dbReference>
<dbReference type="EC" id="4.3.2.10" evidence="10"/>
<comment type="function">
    <text evidence="10">IGPS catalyzes the conversion of PRFAR and glutamine to IGP, AICAR and glutamate. The HisH subunit catalyzes the hydrolysis of glutamine to glutamate and ammonia as part of the synthesis of IGP and AICAR. The resulting ammonia molecule is channeled to the active site of HisF.</text>
</comment>
<evidence type="ECO:0000256" key="4">
    <source>
        <dbReference type="ARBA" id="ARBA00022801"/>
    </source>
</evidence>
<dbReference type="PANTHER" id="PTHR42701">
    <property type="entry name" value="IMIDAZOLE GLYCEROL PHOSPHATE SYNTHASE SUBUNIT HISH"/>
    <property type="match status" value="1"/>
</dbReference>
<keyword evidence="7 10" id="KW-0456">Lyase</keyword>
<keyword evidence="4 10" id="KW-0378">Hydrolase</keyword>
<feature type="active site" description="Nucleophile" evidence="10 11">
    <location>
        <position position="103"/>
    </location>
</feature>
<dbReference type="EC" id="3.5.1.2" evidence="10"/>
<accession>A0A8J7Z242</accession>
<dbReference type="EMBL" id="JAACVF010000125">
    <property type="protein sequence ID" value="NCN65329.1"/>
    <property type="molecule type" value="Genomic_DNA"/>
</dbReference>
<dbReference type="InterPro" id="IPR010139">
    <property type="entry name" value="Imidazole-glycPsynth_HisH"/>
</dbReference>
<evidence type="ECO:0000256" key="6">
    <source>
        <dbReference type="ARBA" id="ARBA00023102"/>
    </source>
</evidence>
<comment type="subunit">
    <text evidence="2 10">Heterodimer of HisH and HisF.</text>
</comment>
<evidence type="ECO:0000256" key="3">
    <source>
        <dbReference type="ARBA" id="ARBA00022605"/>
    </source>
</evidence>
<dbReference type="SUPFAM" id="SSF52317">
    <property type="entry name" value="Class I glutamine amidotransferase-like"/>
    <property type="match status" value="1"/>
</dbReference>
<dbReference type="GO" id="GO:0005737">
    <property type="term" value="C:cytoplasm"/>
    <property type="evidence" value="ECO:0007669"/>
    <property type="project" value="UniProtKB-SubCell"/>
</dbReference>
<dbReference type="Pfam" id="PF00117">
    <property type="entry name" value="GATase"/>
    <property type="match status" value="1"/>
</dbReference>
<feature type="active site" evidence="10 11">
    <location>
        <position position="203"/>
    </location>
</feature>
<dbReference type="Proteomes" id="UP000768163">
    <property type="component" value="Unassembled WGS sequence"/>
</dbReference>
<sequence>MNTGSEGRGGKSRQEGKGTKTHREIKILIVNYGAGNLRSVANAFGLLQVNTEIVNISDLSEDVINKFDAIVLPGVGNFDVLAEAIKGKEEIFRNLKKQFLGICLGLQILLCRSEEAENVGGLRIISGGNIKFRNLKVPHIGWNKIRVLKAHPVLSGLDNNFFYFVHSYYANPKTNDCVFASCNYCIDFPAIIVKDNFIATQFHPEKSGKSGIKFLKNFIKWVKKHNFYYKNGFKRI</sequence>
<dbReference type="GO" id="GO:0000107">
    <property type="term" value="F:imidazoleglycerol-phosphate synthase activity"/>
    <property type="evidence" value="ECO:0007669"/>
    <property type="project" value="UniProtKB-UniRule"/>
</dbReference>
<dbReference type="UniPathway" id="UPA00031">
    <property type="reaction ID" value="UER00010"/>
</dbReference>
<evidence type="ECO:0000256" key="1">
    <source>
        <dbReference type="ARBA" id="ARBA00005091"/>
    </source>
</evidence>
<feature type="active site" evidence="10 11">
    <location>
        <position position="205"/>
    </location>
</feature>
<dbReference type="PROSITE" id="PS51273">
    <property type="entry name" value="GATASE_TYPE_1"/>
    <property type="match status" value="1"/>
</dbReference>
<dbReference type="PANTHER" id="PTHR42701:SF1">
    <property type="entry name" value="IMIDAZOLE GLYCEROL PHOSPHATE SYNTHASE SUBUNIT HISH"/>
    <property type="match status" value="1"/>
</dbReference>
<comment type="pathway">
    <text evidence="1 10">Amino-acid biosynthesis; L-histidine biosynthesis; L-histidine from 5-phospho-alpha-D-ribose 1-diphosphate: step 5/9.</text>
</comment>
<comment type="catalytic activity">
    <reaction evidence="8 10">
        <text>5-[(5-phospho-1-deoxy-D-ribulos-1-ylimino)methylamino]-1-(5-phospho-beta-D-ribosyl)imidazole-4-carboxamide + L-glutamine = D-erythro-1-(imidazol-4-yl)glycerol 3-phosphate + 5-amino-1-(5-phospho-beta-D-ribosyl)imidazole-4-carboxamide + L-glutamate + H(+)</text>
        <dbReference type="Rhea" id="RHEA:24793"/>
        <dbReference type="ChEBI" id="CHEBI:15378"/>
        <dbReference type="ChEBI" id="CHEBI:29985"/>
        <dbReference type="ChEBI" id="CHEBI:58278"/>
        <dbReference type="ChEBI" id="CHEBI:58359"/>
        <dbReference type="ChEBI" id="CHEBI:58475"/>
        <dbReference type="ChEBI" id="CHEBI:58525"/>
        <dbReference type="EC" id="4.3.2.10"/>
    </reaction>
</comment>
<dbReference type="AlphaFoldDB" id="A0A8J7Z242"/>
<evidence type="ECO:0000256" key="11">
    <source>
        <dbReference type="PIRSR" id="PIRSR000495-1"/>
    </source>
</evidence>
<keyword evidence="5 10" id="KW-0315">Glutamine amidotransferase</keyword>
<evidence type="ECO:0000259" key="12">
    <source>
        <dbReference type="Pfam" id="PF00117"/>
    </source>
</evidence>
<dbReference type="InterPro" id="IPR017926">
    <property type="entry name" value="GATASE"/>
</dbReference>
<dbReference type="EMBL" id="JAACQH010000086">
    <property type="protein sequence ID" value="NCS91588.1"/>
    <property type="molecule type" value="Genomic_DNA"/>
</dbReference>
<evidence type="ECO:0000256" key="5">
    <source>
        <dbReference type="ARBA" id="ARBA00022962"/>
    </source>
</evidence>
<protein>
    <recommendedName>
        <fullName evidence="10">Imidazole glycerol phosphate synthase subunit HisH</fullName>
        <ecNumber evidence="10">4.3.2.10</ecNumber>
    </recommendedName>
    <alternativeName>
        <fullName evidence="10">IGP synthase glutaminase subunit</fullName>
        <ecNumber evidence="10">3.5.1.2</ecNumber>
    </alternativeName>
    <alternativeName>
        <fullName evidence="10">IGP synthase subunit HisH</fullName>
    </alternativeName>
    <alternativeName>
        <fullName evidence="10">ImGP synthase subunit HisH</fullName>
        <shortName evidence="10">IGPS subunit HisH</shortName>
    </alternativeName>
</protein>
<feature type="domain" description="Glutamine amidotransferase" evidence="12">
    <location>
        <begin position="28"/>
        <end position="219"/>
    </location>
</feature>
<gene>
    <name evidence="10 14" type="primary">hisH</name>
    <name evidence="14" type="ORF">GW779_04150</name>
    <name evidence="13" type="ORF">GW910_04635</name>
</gene>
<dbReference type="GO" id="GO:0004359">
    <property type="term" value="F:glutaminase activity"/>
    <property type="evidence" value="ECO:0007669"/>
    <property type="project" value="UniProtKB-EC"/>
</dbReference>
<comment type="caution">
    <text evidence="14">The sequence shown here is derived from an EMBL/GenBank/DDBJ whole genome shotgun (WGS) entry which is preliminary data.</text>
</comment>
<keyword evidence="6 10" id="KW-0368">Histidine biosynthesis</keyword>
<evidence type="ECO:0000256" key="7">
    <source>
        <dbReference type="ARBA" id="ARBA00023239"/>
    </source>
</evidence>
<name>A0A8J7Z242_9ARCH</name>
<dbReference type="CDD" id="cd01748">
    <property type="entry name" value="GATase1_IGP_Synthase"/>
    <property type="match status" value="1"/>
</dbReference>
<keyword evidence="10" id="KW-0963">Cytoplasm</keyword>
<organism evidence="14 15">
    <name type="scientific">Candidatus Altarchaeum hamiconexum</name>
    <dbReference type="NCBI Taxonomy" id="1803513"/>
    <lineage>
        <taxon>Archaea</taxon>
        <taxon>Candidatus Altarchaeota</taxon>
        <taxon>Candidatus Altiarchaeia</taxon>
        <taxon>Candidatus Altarchaeales</taxon>
        <taxon>Candidatus Altarchaeaceae</taxon>
        <taxon>Candidatus Altarchaeum</taxon>
    </lineage>
</organism>
<dbReference type="PIRSF" id="PIRSF000495">
    <property type="entry name" value="Amidotransf_hisH"/>
    <property type="match status" value="1"/>
</dbReference>
<evidence type="ECO:0000256" key="8">
    <source>
        <dbReference type="ARBA" id="ARBA00047838"/>
    </source>
</evidence>
<dbReference type="InterPro" id="IPR029062">
    <property type="entry name" value="Class_I_gatase-like"/>
</dbReference>
<evidence type="ECO:0000313" key="14">
    <source>
        <dbReference type="EMBL" id="NCS91588.1"/>
    </source>
</evidence>
<dbReference type="HAMAP" id="MF_00278">
    <property type="entry name" value="HisH"/>
    <property type="match status" value="1"/>
</dbReference>
<evidence type="ECO:0000313" key="13">
    <source>
        <dbReference type="EMBL" id="NCN65329.1"/>
    </source>
</evidence>
<evidence type="ECO:0000256" key="10">
    <source>
        <dbReference type="HAMAP-Rule" id="MF_00278"/>
    </source>
</evidence>
<keyword evidence="3 10" id="KW-0028">Amino-acid biosynthesis</keyword>
<proteinExistence type="inferred from homology"/>
<comment type="subcellular location">
    <subcellularLocation>
        <location evidence="10">Cytoplasm</location>
    </subcellularLocation>
</comment>